<evidence type="ECO:0000259" key="2">
    <source>
        <dbReference type="PROSITE" id="PS51371"/>
    </source>
</evidence>
<dbReference type="RefSeq" id="WP_229748164.1">
    <property type="nucleotide sequence ID" value="NZ_BMGJ01000013.1"/>
</dbReference>
<dbReference type="SMART" id="SM00116">
    <property type="entry name" value="CBS"/>
    <property type="match status" value="1"/>
</dbReference>
<dbReference type="Pfam" id="PF00571">
    <property type="entry name" value="CBS"/>
    <property type="match status" value="2"/>
</dbReference>
<dbReference type="PANTHER" id="PTHR22572">
    <property type="entry name" value="SUGAR-1-PHOSPHATE GUANYL TRANSFERASE"/>
    <property type="match status" value="1"/>
</dbReference>
<evidence type="ECO:0000256" key="1">
    <source>
        <dbReference type="PROSITE-ProRule" id="PRU00703"/>
    </source>
</evidence>
<dbReference type="InterPro" id="IPR029044">
    <property type="entry name" value="Nucleotide-diphossugar_trans"/>
</dbReference>
<sequence>MNWQDALLSPDSTLEEAISMLDRAALRIVLVVDKEHKLLGTLTDGDIRRSLLKHQGLETNVREVMNTSPRSVTRQWTREQILSEMRRYQLLQLPVLNESGLVVGLETLHGQLQRQKIDNPVFLMAGGLGTRLRPLTQTCPKPLLHVGGKPILEVILQRFVDSGFHRFFISTHYLSEMIEEHFGDGSRWGVDIQYVREDEPLGTGGALGLMPEDQVDLPLLVMNGDLLTSLNFHNLLSFHQQHGGIASMCVREYEHQVPYGVVEFQDHLVQGLTEKPIQRFFINAGIYVLSPEFVNSIPANTRIDLPTLLEQQIKSGNRVNLFPAHEYWLDIGRMEDFIRAQTDIESL</sequence>
<gene>
    <name evidence="3" type="primary">gcd1</name>
    <name evidence="3" type="ORF">GCM10011357_29460</name>
</gene>
<keyword evidence="1" id="KW-0129">CBS domain</keyword>
<dbReference type="InterPro" id="IPR005835">
    <property type="entry name" value="NTP_transferase_dom"/>
</dbReference>
<feature type="domain" description="CBS" evidence="2">
    <location>
        <begin position="65"/>
        <end position="121"/>
    </location>
</feature>
<evidence type="ECO:0000313" key="3">
    <source>
        <dbReference type="EMBL" id="GGD72547.1"/>
    </source>
</evidence>
<proteinExistence type="predicted"/>
<dbReference type="SUPFAM" id="SSF53448">
    <property type="entry name" value="Nucleotide-diphospho-sugar transferases"/>
    <property type="match status" value="1"/>
</dbReference>
<dbReference type="SUPFAM" id="SSF54631">
    <property type="entry name" value="CBS-domain pair"/>
    <property type="match status" value="1"/>
</dbReference>
<dbReference type="CDD" id="cd06426">
    <property type="entry name" value="NTP_transferase_like_2"/>
    <property type="match status" value="1"/>
</dbReference>
<comment type="caution">
    <text evidence="3">The sequence shown here is derived from an EMBL/GenBank/DDBJ whole genome shotgun (WGS) entry which is preliminary data.</text>
</comment>
<dbReference type="CDD" id="cd04607">
    <property type="entry name" value="CBS_pair_NTP_transferase_assoc"/>
    <property type="match status" value="1"/>
</dbReference>
<dbReference type="Gene3D" id="3.10.580.10">
    <property type="entry name" value="CBS-domain"/>
    <property type="match status" value="1"/>
</dbReference>
<keyword evidence="4" id="KW-1185">Reference proteome</keyword>
<evidence type="ECO:0000313" key="4">
    <source>
        <dbReference type="Proteomes" id="UP000614272"/>
    </source>
</evidence>
<dbReference type="InterPro" id="IPR046342">
    <property type="entry name" value="CBS_dom_sf"/>
</dbReference>
<dbReference type="EMBL" id="BMGJ01000013">
    <property type="protein sequence ID" value="GGD72547.1"/>
    <property type="molecule type" value="Genomic_DNA"/>
</dbReference>
<dbReference type="Pfam" id="PF00483">
    <property type="entry name" value="NTP_transferase"/>
    <property type="match status" value="1"/>
</dbReference>
<reference evidence="4" key="1">
    <citation type="journal article" date="2019" name="Int. J. Syst. Evol. Microbiol.">
        <title>The Global Catalogue of Microorganisms (GCM) 10K type strain sequencing project: providing services to taxonomists for standard genome sequencing and annotation.</title>
        <authorList>
            <consortium name="The Broad Institute Genomics Platform"/>
            <consortium name="The Broad Institute Genome Sequencing Center for Infectious Disease"/>
            <person name="Wu L."/>
            <person name="Ma J."/>
        </authorList>
    </citation>
    <scope>NUCLEOTIDE SEQUENCE [LARGE SCALE GENOMIC DNA]</scope>
    <source>
        <strain evidence="4">CGMCC 1.12923</strain>
    </source>
</reference>
<feature type="domain" description="CBS" evidence="2">
    <location>
        <begin position="1"/>
        <end position="59"/>
    </location>
</feature>
<dbReference type="InterPro" id="IPR050486">
    <property type="entry name" value="Mannose-1P_guanyltransferase"/>
</dbReference>
<dbReference type="Gene3D" id="3.90.550.10">
    <property type="entry name" value="Spore Coat Polysaccharide Biosynthesis Protein SpsA, Chain A"/>
    <property type="match status" value="1"/>
</dbReference>
<dbReference type="Proteomes" id="UP000614272">
    <property type="component" value="Unassembled WGS sequence"/>
</dbReference>
<dbReference type="InterPro" id="IPR000644">
    <property type="entry name" value="CBS_dom"/>
</dbReference>
<accession>A0ABQ1RLT0</accession>
<name>A0ABQ1RLT0_9ALTE</name>
<organism evidence="3 4">
    <name type="scientific">Lacimicrobium alkaliphilum</name>
    <dbReference type="NCBI Taxonomy" id="1526571"/>
    <lineage>
        <taxon>Bacteria</taxon>
        <taxon>Pseudomonadati</taxon>
        <taxon>Pseudomonadota</taxon>
        <taxon>Gammaproteobacteria</taxon>
        <taxon>Alteromonadales</taxon>
        <taxon>Alteromonadaceae</taxon>
        <taxon>Lacimicrobium</taxon>
    </lineage>
</organism>
<protein>
    <submittedName>
        <fullName evidence="3">Alcohol dehydrogenase</fullName>
    </submittedName>
</protein>
<dbReference type="PROSITE" id="PS51371">
    <property type="entry name" value="CBS"/>
    <property type="match status" value="2"/>
</dbReference>